<dbReference type="InterPro" id="IPR019251">
    <property type="entry name" value="DUF2231_TM"/>
</dbReference>
<dbReference type="Proteomes" id="UP000611554">
    <property type="component" value="Unassembled WGS sequence"/>
</dbReference>
<evidence type="ECO:0000313" key="3">
    <source>
        <dbReference type="EMBL" id="GGQ08144.1"/>
    </source>
</evidence>
<protein>
    <recommendedName>
        <fullName evidence="2">DUF2231 domain-containing protein</fullName>
    </recommendedName>
</protein>
<evidence type="ECO:0000313" key="4">
    <source>
        <dbReference type="Proteomes" id="UP000611554"/>
    </source>
</evidence>
<feature type="transmembrane region" description="Helical" evidence="1">
    <location>
        <begin position="41"/>
        <end position="60"/>
    </location>
</feature>
<keyword evidence="1" id="KW-0812">Transmembrane</keyword>
<gene>
    <name evidence="3" type="ORF">GCM10010140_43140</name>
</gene>
<organism evidence="3 4">
    <name type="scientific">Streptosporangium pseudovulgare</name>
    <dbReference type="NCBI Taxonomy" id="35765"/>
    <lineage>
        <taxon>Bacteria</taxon>
        <taxon>Bacillati</taxon>
        <taxon>Actinomycetota</taxon>
        <taxon>Actinomycetes</taxon>
        <taxon>Streptosporangiales</taxon>
        <taxon>Streptosporangiaceae</taxon>
        <taxon>Streptosporangium</taxon>
    </lineage>
</organism>
<feature type="transmembrane region" description="Helical" evidence="1">
    <location>
        <begin position="13"/>
        <end position="34"/>
    </location>
</feature>
<evidence type="ECO:0000259" key="2">
    <source>
        <dbReference type="Pfam" id="PF09990"/>
    </source>
</evidence>
<keyword evidence="1" id="KW-0472">Membrane</keyword>
<proteinExistence type="predicted"/>
<keyword evidence="1" id="KW-1133">Transmembrane helix</keyword>
<comment type="caution">
    <text evidence="3">The sequence shown here is derived from an EMBL/GenBank/DDBJ whole genome shotgun (WGS) entry which is preliminary data.</text>
</comment>
<feature type="transmembrane region" description="Helical" evidence="1">
    <location>
        <begin position="93"/>
        <end position="111"/>
    </location>
</feature>
<sequence length="164" mass="16438">MFDEILGLPAHPLIVHAAVIAVPALAALAAVYGLAPRTRPALGWAVAGLAVAAPIAAFAAKESGESLEHRNFASATGTLARRIAEHEEFADPLLIAALVLGVLSLVLLHLVRRGRDGGEGGGREGGGGRAVTTSVAVLTAVVAVVAGYYAVRAGHSGAVAVWGG</sequence>
<keyword evidence="4" id="KW-1185">Reference proteome</keyword>
<feature type="transmembrane region" description="Helical" evidence="1">
    <location>
        <begin position="131"/>
        <end position="151"/>
    </location>
</feature>
<name>A0ABQ2R1M5_9ACTN</name>
<evidence type="ECO:0000256" key="1">
    <source>
        <dbReference type="SAM" id="Phobius"/>
    </source>
</evidence>
<dbReference type="EMBL" id="BMQJ01000010">
    <property type="protein sequence ID" value="GGQ08144.1"/>
    <property type="molecule type" value="Genomic_DNA"/>
</dbReference>
<dbReference type="Pfam" id="PF09990">
    <property type="entry name" value="DUF2231"/>
    <property type="match status" value="1"/>
</dbReference>
<reference evidence="4" key="1">
    <citation type="journal article" date="2019" name="Int. J. Syst. Evol. Microbiol.">
        <title>The Global Catalogue of Microorganisms (GCM) 10K type strain sequencing project: providing services to taxonomists for standard genome sequencing and annotation.</title>
        <authorList>
            <consortium name="The Broad Institute Genomics Platform"/>
            <consortium name="The Broad Institute Genome Sequencing Center for Infectious Disease"/>
            <person name="Wu L."/>
            <person name="Ma J."/>
        </authorList>
    </citation>
    <scope>NUCLEOTIDE SEQUENCE [LARGE SCALE GENOMIC DNA]</scope>
    <source>
        <strain evidence="4">JCM 3115</strain>
    </source>
</reference>
<dbReference type="RefSeq" id="WP_189248248.1">
    <property type="nucleotide sequence ID" value="NZ_BMQJ01000010.1"/>
</dbReference>
<feature type="domain" description="DUF2231" evidence="2">
    <location>
        <begin position="7"/>
        <end position="162"/>
    </location>
</feature>
<accession>A0ABQ2R1M5</accession>